<reference evidence="7 8" key="1">
    <citation type="journal article" date="2014" name="Mol. Plant">
        <title>Chromosome Scale Genome Assembly and Transcriptome Profiling of Nannochloropsis gaditana in Nitrogen Depletion.</title>
        <authorList>
            <person name="Corteggiani Carpinelli E."/>
            <person name="Telatin A."/>
            <person name="Vitulo N."/>
            <person name="Forcato C."/>
            <person name="D'Angelo M."/>
            <person name="Schiavon R."/>
            <person name="Vezzi A."/>
            <person name="Giacometti G.M."/>
            <person name="Morosinotto T."/>
            <person name="Valle G."/>
        </authorList>
    </citation>
    <scope>NUCLEOTIDE SEQUENCE [LARGE SCALE GENOMIC DNA]</scope>
    <source>
        <strain evidence="7 8">B-31</strain>
    </source>
</reference>
<dbReference type="PANTHER" id="PTHR13028">
    <property type="entry name" value="RRNA PROCESSING PROTEIN EBNA1-BINDING PROTEIN-RELATED"/>
    <property type="match status" value="1"/>
</dbReference>
<feature type="compositionally biased region" description="Polar residues" evidence="6">
    <location>
        <begin position="295"/>
        <end position="305"/>
    </location>
</feature>
<dbReference type="GO" id="GO:0030687">
    <property type="term" value="C:preribosome, large subunit precursor"/>
    <property type="evidence" value="ECO:0007669"/>
    <property type="project" value="TreeGrafter"/>
</dbReference>
<comment type="caution">
    <text evidence="7">The sequence shown here is derived from an EMBL/GenBank/DDBJ whole genome shotgun (WGS) entry which is preliminary data.</text>
</comment>
<dbReference type="GO" id="GO:0034399">
    <property type="term" value="C:nuclear periphery"/>
    <property type="evidence" value="ECO:0007669"/>
    <property type="project" value="TreeGrafter"/>
</dbReference>
<keyword evidence="3" id="KW-0690">Ribosome biogenesis</keyword>
<gene>
    <name evidence="7" type="ORF">Naga_100046g35</name>
</gene>
<feature type="compositionally biased region" description="Basic and acidic residues" evidence="6">
    <location>
        <begin position="185"/>
        <end position="195"/>
    </location>
</feature>
<evidence type="ECO:0000256" key="6">
    <source>
        <dbReference type="SAM" id="MobiDB-lite"/>
    </source>
</evidence>
<feature type="compositionally biased region" description="Gly residues" evidence="6">
    <location>
        <begin position="250"/>
        <end position="264"/>
    </location>
</feature>
<feature type="compositionally biased region" description="Acidic residues" evidence="6">
    <location>
        <begin position="15"/>
        <end position="39"/>
    </location>
</feature>
<keyword evidence="8" id="KW-1185">Reference proteome</keyword>
<dbReference type="GO" id="GO:0042273">
    <property type="term" value="P:ribosomal large subunit biogenesis"/>
    <property type="evidence" value="ECO:0007669"/>
    <property type="project" value="TreeGrafter"/>
</dbReference>
<comment type="similarity">
    <text evidence="2">Belongs to the EBP2 family.</text>
</comment>
<dbReference type="Proteomes" id="UP000019335">
    <property type="component" value="Chromosome 7"/>
</dbReference>
<feature type="compositionally biased region" description="Basic residues" evidence="6">
    <location>
        <begin position="336"/>
        <end position="346"/>
    </location>
</feature>
<evidence type="ECO:0000313" key="7">
    <source>
        <dbReference type="EMBL" id="EWM27114.1"/>
    </source>
</evidence>
<dbReference type="EMBL" id="AZIL01000520">
    <property type="protein sequence ID" value="EWM27114.1"/>
    <property type="molecule type" value="Genomic_DNA"/>
</dbReference>
<keyword evidence="4" id="KW-0175">Coiled coil</keyword>
<dbReference type="InterPro" id="IPR008610">
    <property type="entry name" value="Ebp2"/>
</dbReference>
<keyword evidence="5" id="KW-0539">Nucleus</keyword>
<accession>W7U350</accession>
<dbReference type="PANTHER" id="PTHR13028:SF0">
    <property type="entry name" value="RRNA-PROCESSING PROTEIN EBP2-RELATED"/>
    <property type="match status" value="1"/>
</dbReference>
<sequence length="346" mass="38839">MGKKRTSKARTGALDPDELLALEEEDEFAKELAAAEEMEREQALSRTIDSTGNGDFLDEDGDKDEDEDEEALQPRPRVFINNQKGLLQMLGQIESENGSRPWPETMDVCQFPLLLNDVHDDLVRETAFYRVALAGIKEARARLVQYQVPYKRPEDFFCDMLKSDDHMARVKDRLLFEQKKMTAVEERRKQQENRKFSKALKSHKAKEKTEDKKKTLEAVNQWKKDRAQRGGGQGLLEDDDGFDRILAGRSPGGRFGAGAAGRGEGGGRHDNSRRLSKDKKYGFGGPKRKLKQADTKSLNDFSTFNPKKGKTFGSRGGRGGKKGGGGAKKGGNRPGKTTRQKMRSKR</sequence>
<protein>
    <submittedName>
        <fullName evidence="7">Eukaryotic rRNA processing</fullName>
    </submittedName>
</protein>
<dbReference type="GO" id="GO:0005730">
    <property type="term" value="C:nucleolus"/>
    <property type="evidence" value="ECO:0007669"/>
    <property type="project" value="UniProtKB-SubCell"/>
</dbReference>
<evidence type="ECO:0000313" key="8">
    <source>
        <dbReference type="Proteomes" id="UP000019335"/>
    </source>
</evidence>
<dbReference type="AlphaFoldDB" id="W7U350"/>
<feature type="region of interest" description="Disordered" evidence="6">
    <location>
        <begin position="1"/>
        <end position="73"/>
    </location>
</feature>
<dbReference type="GO" id="GO:0006364">
    <property type="term" value="P:rRNA processing"/>
    <property type="evidence" value="ECO:0007669"/>
    <property type="project" value="TreeGrafter"/>
</dbReference>
<comment type="subcellular location">
    <subcellularLocation>
        <location evidence="1">Nucleus</location>
        <location evidence="1">Nucleolus</location>
    </subcellularLocation>
</comment>
<feature type="compositionally biased region" description="Acidic residues" evidence="6">
    <location>
        <begin position="56"/>
        <end position="71"/>
    </location>
</feature>
<evidence type="ECO:0000256" key="5">
    <source>
        <dbReference type="ARBA" id="ARBA00023242"/>
    </source>
</evidence>
<organism evidence="7 8">
    <name type="scientific">Nannochloropsis gaditana</name>
    <dbReference type="NCBI Taxonomy" id="72520"/>
    <lineage>
        <taxon>Eukaryota</taxon>
        <taxon>Sar</taxon>
        <taxon>Stramenopiles</taxon>
        <taxon>Ochrophyta</taxon>
        <taxon>Eustigmatophyceae</taxon>
        <taxon>Eustigmatales</taxon>
        <taxon>Monodopsidaceae</taxon>
        <taxon>Nannochloropsis</taxon>
    </lineage>
</organism>
<dbReference type="OrthoDB" id="443772at2759"/>
<evidence type="ECO:0000256" key="1">
    <source>
        <dbReference type="ARBA" id="ARBA00004604"/>
    </source>
</evidence>
<feature type="compositionally biased region" description="Basic and acidic residues" evidence="6">
    <location>
        <begin position="265"/>
        <end position="281"/>
    </location>
</feature>
<name>W7U350_9STRA</name>
<feature type="compositionally biased region" description="Basic and acidic residues" evidence="6">
    <location>
        <begin position="207"/>
        <end position="228"/>
    </location>
</feature>
<evidence type="ECO:0000256" key="2">
    <source>
        <dbReference type="ARBA" id="ARBA00007336"/>
    </source>
</evidence>
<feature type="region of interest" description="Disordered" evidence="6">
    <location>
        <begin position="185"/>
        <end position="346"/>
    </location>
</feature>
<feature type="compositionally biased region" description="Basic residues" evidence="6">
    <location>
        <begin position="196"/>
        <end position="206"/>
    </location>
</feature>
<dbReference type="Pfam" id="PF05890">
    <property type="entry name" value="Ebp2"/>
    <property type="match status" value="1"/>
</dbReference>
<evidence type="ECO:0000256" key="3">
    <source>
        <dbReference type="ARBA" id="ARBA00022517"/>
    </source>
</evidence>
<feature type="compositionally biased region" description="Gly residues" evidence="6">
    <location>
        <begin position="314"/>
        <end position="333"/>
    </location>
</feature>
<evidence type="ECO:0000256" key="4">
    <source>
        <dbReference type="ARBA" id="ARBA00023054"/>
    </source>
</evidence>
<proteinExistence type="inferred from homology"/>